<name>A0ABV8MQI3_9NEIS</name>
<sequence length="404" mass="45915">MAPLLQQQFDHWMDVANTAMEDQDLEEALSAIDSAAATLTAAAEQGIEYWAWIYDYRRYLLLELGRNDEGIAASREAIARINPSQLFPYVAEHRHLRTTLRAAHHAVARHLYHHADNDEQLEQALAHAEQSLTISSPIDEEPSRPLFLATQALILADLSERQPALRPQLWLLLKTMQQAANPYLQEEEELAEQINDADFQRYLADDPLEKSRHGPEGESAAAALVRYETFIAALAEVDPTRASFHELERAGPLPELADPTLPTELVSFLREVGPVSAGEDWSAFWLRAPADLEASGLVDFIKWIWGSRDEIDESYDSEDIEQLNRSYRVFGMQYYDDNQHSYLYFDEAGRFGSIYYDQDNFDALCRDYLDPMLNASPADCTLDELVSALIDETIEDVHESFSEE</sequence>
<keyword evidence="2" id="KW-1185">Reference proteome</keyword>
<gene>
    <name evidence="1" type="ORF">ACFOW7_09205</name>
</gene>
<evidence type="ECO:0008006" key="3">
    <source>
        <dbReference type="Google" id="ProtNLM"/>
    </source>
</evidence>
<proteinExistence type="predicted"/>
<dbReference type="EMBL" id="JBHSBU010000001">
    <property type="protein sequence ID" value="MFC4159525.1"/>
    <property type="molecule type" value="Genomic_DNA"/>
</dbReference>
<reference evidence="2" key="1">
    <citation type="journal article" date="2019" name="Int. J. Syst. Evol. Microbiol.">
        <title>The Global Catalogue of Microorganisms (GCM) 10K type strain sequencing project: providing services to taxonomists for standard genome sequencing and annotation.</title>
        <authorList>
            <consortium name="The Broad Institute Genomics Platform"/>
            <consortium name="The Broad Institute Genome Sequencing Center for Infectious Disease"/>
            <person name="Wu L."/>
            <person name="Ma J."/>
        </authorList>
    </citation>
    <scope>NUCLEOTIDE SEQUENCE [LARGE SCALE GENOMIC DNA]</scope>
    <source>
        <strain evidence="2">LMG 29894</strain>
    </source>
</reference>
<dbReference type="Proteomes" id="UP001595791">
    <property type="component" value="Unassembled WGS sequence"/>
</dbReference>
<organism evidence="1 2">
    <name type="scientific">Chitinimonas lacunae</name>
    <dbReference type="NCBI Taxonomy" id="1963018"/>
    <lineage>
        <taxon>Bacteria</taxon>
        <taxon>Pseudomonadati</taxon>
        <taxon>Pseudomonadota</taxon>
        <taxon>Betaproteobacteria</taxon>
        <taxon>Neisseriales</taxon>
        <taxon>Chitinibacteraceae</taxon>
        <taxon>Chitinimonas</taxon>
    </lineage>
</organism>
<dbReference type="RefSeq" id="WP_378163373.1">
    <property type="nucleotide sequence ID" value="NZ_JBHSBU010000001.1"/>
</dbReference>
<evidence type="ECO:0000313" key="1">
    <source>
        <dbReference type="EMBL" id="MFC4159525.1"/>
    </source>
</evidence>
<evidence type="ECO:0000313" key="2">
    <source>
        <dbReference type="Proteomes" id="UP001595791"/>
    </source>
</evidence>
<accession>A0ABV8MQI3</accession>
<comment type="caution">
    <text evidence="1">The sequence shown here is derived from an EMBL/GenBank/DDBJ whole genome shotgun (WGS) entry which is preliminary data.</text>
</comment>
<protein>
    <recommendedName>
        <fullName evidence="3">SMI1/KNR4 family protein</fullName>
    </recommendedName>
</protein>